<dbReference type="GeneID" id="6350150"/>
<evidence type="ECO:0000313" key="2">
    <source>
        <dbReference type="Proteomes" id="UP000245464"/>
    </source>
</evidence>
<sequence>MPPDSDTIEVYIPAFSPDPNYQIADEMELEGEQSPLATPTNQPTQPISFEIPIQLNKRQANFSPEIAYRTRNPFQNNNAAKPVAKNAEQAIYWARDLILQASTMAQTHISQNKILELLDVFRDYTETGRVTNKINDKLSAQLAYHTATLTTASQQATKTLKKAVNAATTPNNLPTQTQQDLISNNQNNQQNSQQNSQQNIQQNRTSYATIAAQNKNSTWTTVPARKKPNKKPTSYYQIFMDGIKSVLSVSVYGSVCGRWPRLGLGSAKSRR</sequence>
<comment type="caution">
    <text evidence="1">The sequence shown here is derived from an EMBL/GenBank/DDBJ whole genome shotgun (WGS) entry which is preliminary data.</text>
</comment>
<proteinExistence type="predicted"/>
<organism evidence="1 2">
    <name type="scientific">Pyrenophora tritici-repentis</name>
    <dbReference type="NCBI Taxonomy" id="45151"/>
    <lineage>
        <taxon>Eukaryota</taxon>
        <taxon>Fungi</taxon>
        <taxon>Dikarya</taxon>
        <taxon>Ascomycota</taxon>
        <taxon>Pezizomycotina</taxon>
        <taxon>Dothideomycetes</taxon>
        <taxon>Pleosporomycetidae</taxon>
        <taxon>Pleosporales</taxon>
        <taxon>Pleosporineae</taxon>
        <taxon>Pleosporaceae</taxon>
        <taxon>Pyrenophora</taxon>
    </lineage>
</organism>
<dbReference type="AlphaFoldDB" id="A0A834RP23"/>
<dbReference type="Proteomes" id="UP000245464">
    <property type="component" value="Chromosome 8"/>
</dbReference>
<evidence type="ECO:0000313" key="1">
    <source>
        <dbReference type="EMBL" id="KAF7567710.1"/>
    </source>
</evidence>
<dbReference type="EMBL" id="NQIK02000008">
    <property type="protein sequence ID" value="KAF7567710.1"/>
    <property type="molecule type" value="Genomic_DNA"/>
</dbReference>
<protein>
    <submittedName>
        <fullName evidence="1">Uncharacterized protein</fullName>
    </submittedName>
</protein>
<accession>A0A834RP23</accession>
<dbReference type="RefSeq" id="XP_065960540.1">
    <property type="nucleotide sequence ID" value="XM_066109618.1"/>
</dbReference>
<gene>
    <name evidence="1" type="ORF">PtrM4_143010</name>
</gene>
<dbReference type="KEGG" id="ptrr:6350150"/>
<name>A0A834RP23_9PLEO</name>
<reference evidence="1 2" key="1">
    <citation type="journal article" date="2018" name="BMC Genomics">
        <title>Comparative genomics of the wheat fungal pathogen Pyrenophora tritici-repentis reveals chromosomal variations and genome plasticity.</title>
        <authorList>
            <person name="Moolhuijzen P."/>
            <person name="See P.T."/>
            <person name="Hane J.K."/>
            <person name="Shi G."/>
            <person name="Liu Z."/>
            <person name="Oliver R.P."/>
            <person name="Moffat C.S."/>
        </authorList>
    </citation>
    <scope>NUCLEOTIDE SEQUENCE [LARGE SCALE GENOMIC DNA]</scope>
    <source>
        <strain evidence="1">M4</strain>
    </source>
</reference>